<keyword evidence="1" id="KW-0472">Membrane</keyword>
<protein>
    <submittedName>
        <fullName evidence="2">Uncharacterized protein</fullName>
    </submittedName>
</protein>
<sequence length="545" mass="62085">MGWSDPQATTRVVFSGLTTTASHLTMYDSWYLNRFDDYCDTFSKDYEILGIGRETAELDLDPPKKLDADDVLGWLGEGHDLCSHGRFRILFTRHRSHQHHELKPWYMAFQKNEFKRISNAMNLPSDYLFLRRGTGGCGAFMKHTTTSEDGLVSHLAFTIRVPHSPRINAKAIWSLTSSWNASQCSTSTLFESLSDEDVQEVFEYLTAKKSYLIHPLTLPAMLADLLTAFYIDHRRQFQGSLYVLEHQLGITRGERETDAWDWNFDLHRESTKHCHRIQTSLTYLERQLQFAIGLCHFVLACLKDCDDEAIFPEQHRAKLRVVTKHIKELATNTLNLATSQHEQTLSLQKRCQALITVIYTIIAQQDSKINVNISRAAKKDSTSMTSIAILGIVFLPAMLIAVLPAFLSNSTFSAYSSQSIFSMSMFNFSTNLNPNASPTSPTTLSSTSYVTSKFWIYWAVTIPLTLLILSIWYLWMRVKAGFQNPQVRDEFLKRDRMMIFRNIHDASNSVVTPFYPSKEAQVSSSRLCNVGERGSSPESSFFSSA</sequence>
<keyword evidence="3" id="KW-1185">Reference proteome</keyword>
<dbReference type="Proteomes" id="UP000184330">
    <property type="component" value="Unassembled WGS sequence"/>
</dbReference>
<name>A0A1L7WPU7_9HELO</name>
<feature type="transmembrane region" description="Helical" evidence="1">
    <location>
        <begin position="455"/>
        <end position="475"/>
    </location>
</feature>
<reference evidence="2 3" key="1">
    <citation type="submission" date="2016-03" db="EMBL/GenBank/DDBJ databases">
        <authorList>
            <person name="Ploux O."/>
        </authorList>
    </citation>
    <scope>NUCLEOTIDE SEQUENCE [LARGE SCALE GENOMIC DNA]</scope>
    <source>
        <strain evidence="2 3">UAMH 11012</strain>
    </source>
</reference>
<feature type="transmembrane region" description="Helical" evidence="1">
    <location>
        <begin position="387"/>
        <end position="407"/>
    </location>
</feature>
<dbReference type="STRING" id="576137.A0A1L7WPU7"/>
<organism evidence="2 3">
    <name type="scientific">Phialocephala subalpina</name>
    <dbReference type="NCBI Taxonomy" id="576137"/>
    <lineage>
        <taxon>Eukaryota</taxon>
        <taxon>Fungi</taxon>
        <taxon>Dikarya</taxon>
        <taxon>Ascomycota</taxon>
        <taxon>Pezizomycotina</taxon>
        <taxon>Leotiomycetes</taxon>
        <taxon>Helotiales</taxon>
        <taxon>Mollisiaceae</taxon>
        <taxon>Phialocephala</taxon>
        <taxon>Phialocephala fortinii species complex</taxon>
    </lineage>
</organism>
<dbReference type="EMBL" id="FJOG01000005">
    <property type="protein sequence ID" value="CZR54761.1"/>
    <property type="molecule type" value="Genomic_DNA"/>
</dbReference>
<dbReference type="AlphaFoldDB" id="A0A1L7WPU7"/>
<evidence type="ECO:0000313" key="3">
    <source>
        <dbReference type="Proteomes" id="UP000184330"/>
    </source>
</evidence>
<evidence type="ECO:0000256" key="1">
    <source>
        <dbReference type="SAM" id="Phobius"/>
    </source>
</evidence>
<accession>A0A1L7WPU7</accession>
<keyword evidence="1" id="KW-0812">Transmembrane</keyword>
<proteinExistence type="predicted"/>
<keyword evidence="1" id="KW-1133">Transmembrane helix</keyword>
<dbReference type="OrthoDB" id="3535622at2759"/>
<evidence type="ECO:0000313" key="2">
    <source>
        <dbReference type="EMBL" id="CZR54761.1"/>
    </source>
</evidence>
<gene>
    <name evidence="2" type="ORF">PAC_04645</name>
</gene>